<gene>
    <name evidence="1" type="ORF">FKW44_011355</name>
</gene>
<dbReference type="SUPFAM" id="SSF47113">
    <property type="entry name" value="Histone-fold"/>
    <property type="match status" value="1"/>
</dbReference>
<dbReference type="OrthoDB" id="546434at2759"/>
<evidence type="ECO:0000313" key="1">
    <source>
        <dbReference type="EMBL" id="QQP50367.1"/>
    </source>
</evidence>
<organism evidence="1 2">
    <name type="scientific">Caligus rogercresseyi</name>
    <name type="common">Sea louse</name>
    <dbReference type="NCBI Taxonomy" id="217165"/>
    <lineage>
        <taxon>Eukaryota</taxon>
        <taxon>Metazoa</taxon>
        <taxon>Ecdysozoa</taxon>
        <taxon>Arthropoda</taxon>
        <taxon>Crustacea</taxon>
        <taxon>Multicrustacea</taxon>
        <taxon>Hexanauplia</taxon>
        <taxon>Copepoda</taxon>
        <taxon>Siphonostomatoida</taxon>
        <taxon>Caligidae</taxon>
        <taxon>Caligus</taxon>
    </lineage>
</organism>
<proteinExistence type="predicted"/>
<protein>
    <submittedName>
        <fullName evidence="1">Protein son of sevenless-like Protein</fullName>
    </submittedName>
</protein>
<accession>A0A7T8K827</accession>
<dbReference type="Gene3D" id="1.10.20.10">
    <property type="entry name" value="Histone, subunit A"/>
    <property type="match status" value="1"/>
</dbReference>
<dbReference type="GO" id="GO:0046982">
    <property type="term" value="F:protein heterodimerization activity"/>
    <property type="evidence" value="ECO:0007669"/>
    <property type="project" value="InterPro"/>
</dbReference>
<dbReference type="AlphaFoldDB" id="A0A7T8K827"/>
<name>A0A7T8K827_CALRO</name>
<dbReference type="Proteomes" id="UP000595437">
    <property type="component" value="Chromosome 7"/>
</dbReference>
<evidence type="ECO:0000313" key="2">
    <source>
        <dbReference type="Proteomes" id="UP000595437"/>
    </source>
</evidence>
<dbReference type="InterPro" id="IPR009072">
    <property type="entry name" value="Histone-fold"/>
</dbReference>
<dbReference type="EMBL" id="CP045896">
    <property type="protein sequence ID" value="QQP50367.1"/>
    <property type="molecule type" value="Genomic_DNA"/>
</dbReference>
<reference evidence="2" key="1">
    <citation type="submission" date="2021-01" db="EMBL/GenBank/DDBJ databases">
        <title>Caligus Genome Assembly.</title>
        <authorList>
            <person name="Gallardo-Escarate C."/>
        </authorList>
    </citation>
    <scope>NUCLEOTIDE SEQUENCE [LARGE SCALE GENOMIC DNA]</scope>
</reference>
<sequence length="128" mass="14169">MSVVRGDEESNYDWRVNSGKWRGLFSGSLSRVLYQVHPSLMAQTEALDYVEGLILRLLAMLTSKPTPLSVSDVSDRVSRTFPTPLTILVNKMDEGVSLFIVAVLEYISADILKSPCGVTVTSMQTRSK</sequence>
<keyword evidence="2" id="KW-1185">Reference proteome</keyword>